<feature type="domain" description="TfoX N-terminal" evidence="1">
    <location>
        <begin position="13"/>
        <end position="109"/>
    </location>
</feature>
<gene>
    <name evidence="2" type="ORF">GCM10009096_27250</name>
</gene>
<keyword evidence="3" id="KW-1185">Reference proteome</keyword>
<sequence>MPVSPEYKEFLQELFETLGPIKTKSMFGVDGVFITLPDGDLMFGLIASETLYLKVDDTNRADFEAENKRPFVFESKNGKQDVKSYYELPDALYDEPDAFTDWARKSFDVALRGRKSKNKRKKER</sequence>
<evidence type="ECO:0000313" key="2">
    <source>
        <dbReference type="EMBL" id="GAA0483388.1"/>
    </source>
</evidence>
<organism evidence="2 3">
    <name type="scientific">Parasphingorhabdus litoris</name>
    <dbReference type="NCBI Taxonomy" id="394733"/>
    <lineage>
        <taxon>Bacteria</taxon>
        <taxon>Pseudomonadati</taxon>
        <taxon>Pseudomonadota</taxon>
        <taxon>Alphaproteobacteria</taxon>
        <taxon>Sphingomonadales</taxon>
        <taxon>Sphingomonadaceae</taxon>
        <taxon>Parasphingorhabdus</taxon>
    </lineage>
</organism>
<comment type="caution">
    <text evidence="2">The sequence shown here is derived from an EMBL/GenBank/DDBJ whole genome shotgun (WGS) entry which is preliminary data.</text>
</comment>
<name>A0ABP3KQ66_9SPHN</name>
<dbReference type="InterPro" id="IPR007076">
    <property type="entry name" value="TfoX_N"/>
</dbReference>
<proteinExistence type="predicted"/>
<protein>
    <submittedName>
        <fullName evidence="2">TfoX/Sxy family protein</fullName>
    </submittedName>
</protein>
<dbReference type="InterPro" id="IPR047525">
    <property type="entry name" value="TfoX-like"/>
</dbReference>
<dbReference type="SUPFAM" id="SSF159894">
    <property type="entry name" value="YgaC/TfoX-N like"/>
    <property type="match status" value="1"/>
</dbReference>
<dbReference type="Gene3D" id="3.30.1460.30">
    <property type="entry name" value="YgaC/TfoX-N like chaperone"/>
    <property type="match status" value="1"/>
</dbReference>
<dbReference type="PANTHER" id="PTHR36121:SF1">
    <property type="entry name" value="PROTEIN SXY"/>
    <property type="match status" value="1"/>
</dbReference>
<dbReference type="EMBL" id="BAAAEM010000003">
    <property type="protein sequence ID" value="GAA0483388.1"/>
    <property type="molecule type" value="Genomic_DNA"/>
</dbReference>
<reference evidence="3" key="1">
    <citation type="journal article" date="2019" name="Int. J. Syst. Evol. Microbiol.">
        <title>The Global Catalogue of Microorganisms (GCM) 10K type strain sequencing project: providing services to taxonomists for standard genome sequencing and annotation.</title>
        <authorList>
            <consortium name="The Broad Institute Genomics Platform"/>
            <consortium name="The Broad Institute Genome Sequencing Center for Infectious Disease"/>
            <person name="Wu L."/>
            <person name="Ma J."/>
        </authorList>
    </citation>
    <scope>NUCLEOTIDE SEQUENCE [LARGE SCALE GENOMIC DNA]</scope>
    <source>
        <strain evidence="3">JCM 14162</strain>
    </source>
</reference>
<dbReference type="Proteomes" id="UP001500713">
    <property type="component" value="Unassembled WGS sequence"/>
</dbReference>
<evidence type="ECO:0000313" key="3">
    <source>
        <dbReference type="Proteomes" id="UP001500713"/>
    </source>
</evidence>
<evidence type="ECO:0000259" key="1">
    <source>
        <dbReference type="Pfam" id="PF04993"/>
    </source>
</evidence>
<accession>A0ABP3KQ66</accession>
<dbReference type="Pfam" id="PF04993">
    <property type="entry name" value="TfoX_N"/>
    <property type="match status" value="1"/>
</dbReference>
<dbReference type="PANTHER" id="PTHR36121">
    <property type="entry name" value="PROTEIN SXY"/>
    <property type="match status" value="1"/>
</dbReference>